<evidence type="ECO:0000313" key="2">
    <source>
        <dbReference type="Proteomes" id="UP000050360"/>
    </source>
</evidence>
<accession>A0A0P8AJB8</accession>
<evidence type="ECO:0000313" key="1">
    <source>
        <dbReference type="EMBL" id="KPQ44761.1"/>
    </source>
</evidence>
<gene>
    <name evidence="1" type="ORF">MPEBLZ_00647</name>
</gene>
<protein>
    <recommendedName>
        <fullName evidence="3">ArsR family transcriptional regulator</fullName>
    </recommendedName>
</protein>
<dbReference type="InterPro" id="IPR036388">
    <property type="entry name" value="WH-like_DNA-bd_sf"/>
</dbReference>
<comment type="caution">
    <text evidence="1">The sequence shown here is derived from an EMBL/GenBank/DDBJ whole genome shotgun (WGS) entry which is preliminary data.</text>
</comment>
<sequence length="98" mass="11373">MTDEIESIPQEPDACEMKTPNDHRIMFRALENPQRRKIVKSIGAFGKTKNEIMNELKISESQLKFQLDFLIKECYAQVDGDKYRLNSKGLQELLANIK</sequence>
<reference evidence="1 2" key="1">
    <citation type="submission" date="2015-09" db="EMBL/GenBank/DDBJ databases">
        <title>A metagenomics-based metabolic model of nitrate-dependent anaerobic oxidation of methane by Methanoperedens-like archaea.</title>
        <authorList>
            <person name="Arshad A."/>
            <person name="Speth D.R."/>
            <person name="De Graaf R.M."/>
            <person name="Op Den Camp H.J."/>
            <person name="Jetten M.S."/>
            <person name="Welte C.U."/>
        </authorList>
    </citation>
    <scope>NUCLEOTIDE SEQUENCE [LARGE SCALE GENOMIC DNA]</scope>
</reference>
<organism evidence="1 2">
    <name type="scientific">Candidatus Methanoperedens nitratireducens</name>
    <dbReference type="NCBI Taxonomy" id="1392998"/>
    <lineage>
        <taxon>Archaea</taxon>
        <taxon>Methanobacteriati</taxon>
        <taxon>Methanobacteriota</taxon>
        <taxon>Stenosarchaea group</taxon>
        <taxon>Methanomicrobia</taxon>
        <taxon>Methanosarcinales</taxon>
        <taxon>ANME-2 cluster</taxon>
        <taxon>Candidatus Methanoperedentaceae</taxon>
        <taxon>Candidatus Methanoperedens</taxon>
    </lineage>
</organism>
<dbReference type="Proteomes" id="UP000050360">
    <property type="component" value="Unassembled WGS sequence"/>
</dbReference>
<dbReference type="InterPro" id="IPR036390">
    <property type="entry name" value="WH_DNA-bd_sf"/>
</dbReference>
<name>A0A0P8AJB8_9EURY</name>
<evidence type="ECO:0008006" key="3">
    <source>
        <dbReference type="Google" id="ProtNLM"/>
    </source>
</evidence>
<proteinExistence type="predicted"/>
<dbReference type="SUPFAM" id="SSF46785">
    <property type="entry name" value="Winged helix' DNA-binding domain"/>
    <property type="match status" value="1"/>
</dbReference>
<dbReference type="Gene3D" id="1.10.10.10">
    <property type="entry name" value="Winged helix-like DNA-binding domain superfamily/Winged helix DNA-binding domain"/>
    <property type="match status" value="1"/>
</dbReference>
<dbReference type="AlphaFoldDB" id="A0A0P8AJB8"/>
<dbReference type="EMBL" id="LKCM01000058">
    <property type="protein sequence ID" value="KPQ44761.1"/>
    <property type="molecule type" value="Genomic_DNA"/>
</dbReference>